<feature type="compositionally biased region" description="Gly residues" evidence="5">
    <location>
        <begin position="668"/>
        <end position="677"/>
    </location>
</feature>
<reference evidence="7 8" key="1">
    <citation type="journal article" date="2018" name="Plant J.">
        <title>Genome sequences of Chlorella sorokiniana UTEX 1602 and Micractinium conductrix SAG 241.80: implications to maltose excretion by a green alga.</title>
        <authorList>
            <person name="Arriola M.B."/>
            <person name="Velmurugan N."/>
            <person name="Zhang Y."/>
            <person name="Plunkett M.H."/>
            <person name="Hondzo H."/>
            <person name="Barney B.M."/>
        </authorList>
    </citation>
    <scope>NUCLEOTIDE SEQUENCE [LARGE SCALE GENOMIC DNA]</scope>
    <source>
        <strain evidence="7 8">SAG 241.80</strain>
    </source>
</reference>
<evidence type="ECO:0000313" key="8">
    <source>
        <dbReference type="Proteomes" id="UP000239649"/>
    </source>
</evidence>
<organism evidence="7 8">
    <name type="scientific">Micractinium conductrix</name>
    <dbReference type="NCBI Taxonomy" id="554055"/>
    <lineage>
        <taxon>Eukaryota</taxon>
        <taxon>Viridiplantae</taxon>
        <taxon>Chlorophyta</taxon>
        <taxon>core chlorophytes</taxon>
        <taxon>Trebouxiophyceae</taxon>
        <taxon>Chlorellales</taxon>
        <taxon>Chlorellaceae</taxon>
        <taxon>Chlorella clade</taxon>
        <taxon>Micractinium</taxon>
    </lineage>
</organism>
<evidence type="ECO:0000256" key="3">
    <source>
        <dbReference type="ARBA" id="ARBA00022833"/>
    </source>
</evidence>
<feature type="compositionally biased region" description="Low complexity" evidence="5">
    <location>
        <begin position="426"/>
        <end position="457"/>
    </location>
</feature>
<dbReference type="PROSITE" id="PS51266">
    <property type="entry name" value="ZF_CHY"/>
    <property type="match status" value="1"/>
</dbReference>
<dbReference type="EMBL" id="LHPF02000014">
    <property type="protein sequence ID" value="PSC71454.1"/>
    <property type="molecule type" value="Genomic_DNA"/>
</dbReference>
<name>A0A2P6VBI8_9CHLO</name>
<keyword evidence="2 4" id="KW-0863">Zinc-finger</keyword>
<accession>A0A2P6VBI8</accession>
<dbReference type="InterPro" id="IPR008913">
    <property type="entry name" value="Znf_CHY"/>
</dbReference>
<dbReference type="OrthoDB" id="10253329at2759"/>
<keyword evidence="8" id="KW-1185">Reference proteome</keyword>
<dbReference type="GO" id="GO:0008270">
    <property type="term" value="F:zinc ion binding"/>
    <property type="evidence" value="ECO:0007669"/>
    <property type="project" value="UniProtKB-KW"/>
</dbReference>
<feature type="region of interest" description="Disordered" evidence="5">
    <location>
        <begin position="419"/>
        <end position="508"/>
    </location>
</feature>
<evidence type="ECO:0000256" key="4">
    <source>
        <dbReference type="PROSITE-ProRule" id="PRU00601"/>
    </source>
</evidence>
<feature type="compositionally biased region" description="Basic residues" evidence="5">
    <location>
        <begin position="809"/>
        <end position="827"/>
    </location>
</feature>
<feature type="compositionally biased region" description="Gly residues" evidence="5">
    <location>
        <begin position="497"/>
        <end position="506"/>
    </location>
</feature>
<dbReference type="STRING" id="554055.A0A2P6VBI8"/>
<feature type="region of interest" description="Disordered" evidence="5">
    <location>
        <begin position="665"/>
        <end position="691"/>
    </location>
</feature>
<evidence type="ECO:0000256" key="2">
    <source>
        <dbReference type="ARBA" id="ARBA00022771"/>
    </source>
</evidence>
<protein>
    <submittedName>
        <fullName evidence="7">CHY zinc finger</fullName>
    </submittedName>
</protein>
<dbReference type="Proteomes" id="UP000239649">
    <property type="component" value="Unassembled WGS sequence"/>
</dbReference>
<gene>
    <name evidence="7" type="ORF">C2E20_5090</name>
</gene>
<comment type="caution">
    <text evidence="7">The sequence shown here is derived from an EMBL/GenBank/DDBJ whole genome shotgun (WGS) entry which is preliminary data.</text>
</comment>
<dbReference type="SUPFAM" id="SSF161219">
    <property type="entry name" value="CHY zinc finger-like"/>
    <property type="match status" value="1"/>
</dbReference>
<dbReference type="InterPro" id="IPR037274">
    <property type="entry name" value="Znf_CHY_sf"/>
</dbReference>
<feature type="compositionally biased region" description="Basic and acidic residues" evidence="5">
    <location>
        <begin position="789"/>
        <end position="808"/>
    </location>
</feature>
<feature type="domain" description="CHY-type" evidence="6">
    <location>
        <begin position="707"/>
        <end position="774"/>
    </location>
</feature>
<evidence type="ECO:0000259" key="6">
    <source>
        <dbReference type="PROSITE" id="PS51266"/>
    </source>
</evidence>
<feature type="region of interest" description="Disordered" evidence="5">
    <location>
        <begin position="783"/>
        <end position="835"/>
    </location>
</feature>
<evidence type="ECO:0000256" key="1">
    <source>
        <dbReference type="ARBA" id="ARBA00022723"/>
    </source>
</evidence>
<evidence type="ECO:0000256" key="5">
    <source>
        <dbReference type="SAM" id="MobiDB-lite"/>
    </source>
</evidence>
<keyword evidence="3" id="KW-0862">Zinc</keyword>
<keyword evidence="1" id="KW-0479">Metal-binding</keyword>
<evidence type="ECO:0000313" key="7">
    <source>
        <dbReference type="EMBL" id="PSC71454.1"/>
    </source>
</evidence>
<dbReference type="AlphaFoldDB" id="A0A2P6VBI8"/>
<dbReference type="Pfam" id="PF05495">
    <property type="entry name" value="zf-CHY"/>
    <property type="match status" value="1"/>
</dbReference>
<proteinExistence type="predicted"/>
<sequence length="835" mass="86421">MEEQRLQQLQAELLQLKQRVPGIHLRRSTAAQSPVAPFPITASAEVAARAAAERYDVSSFSLSVRLRPGVLSGGGGEQLASAVEVVVEGAELPRALRQAMSAELHAAWVGTGPAPGALNLAHLWERAAQRFVHLITLLPEALESYQFEDASGSTVRRWAVLSDESSLTIDASAHPAAVPAKPQGASLAQAAAAAATPSTGRPAQAAAAAGAAPFQPPSLQRLPGCPAEAGAELPRALQQELTFLQRRYGLRMLPPGEAAVAAAAAQLAGMQLAAGSGASSDGTAARRAAAGEAAAPAALELAAPEPAAAAAAAAFEVELQPTDPAWVPATHPPRMCLHGWAASSYPAPRSLTLVASPGQAQLSALHREVLDKLLAAEVAAAVAAAAAAPRPAPLSAAVRHVANHAGELWQQSEDIAVEVARRRQRQQQQQGRQGEAASAQHGGPPPAGGSSSDGGSSELDDDGAWGGSYASGSNSEGSGSDFEGAPASVEGRDVATRGGGGGGAGGHSEAQLPLALQLEELELEVDCLEALKLTLQVLCSRCRAPGELTFASAAVALPADATAASRRGTLAAAAECGKCHAEMRVDLAPKLAHGYSNTLAHVRAEGCTPVDLLPSMLAGQCPQCSGSAAFRSVVVGRWNERQCTACHTPMRFQFSSALFVPLRRPSGPRGGAAGGDGAAQQGAGPRSHGSGAAAAVEFNGLLTPGQPLPDRGACRHYRHSYRWLRFPCCGKRFPCDLCHEELTDGHDMKWATRMVCGYCSIEQPVAAECKACGKKLAASASAPTGRHTRFWEGGKGQRDPNKLHPGDPRRHRGRYKTKSAKHKRVGQKGKEKGDK</sequence>